<evidence type="ECO:0000259" key="1">
    <source>
        <dbReference type="PROSITE" id="PS50943"/>
    </source>
</evidence>
<dbReference type="RefSeq" id="WP_119882598.1">
    <property type="nucleotide sequence ID" value="NZ_CP032418.1"/>
</dbReference>
<dbReference type="InterPro" id="IPR001387">
    <property type="entry name" value="Cro/C1-type_HTH"/>
</dbReference>
<evidence type="ECO:0000313" key="3">
    <source>
        <dbReference type="Proteomes" id="UP000265725"/>
    </source>
</evidence>
<evidence type="ECO:0000313" key="2">
    <source>
        <dbReference type="EMBL" id="AYC28854.1"/>
    </source>
</evidence>
<name>A0A385YQT0_9BACL</name>
<accession>A0A385YQT0</accession>
<dbReference type="Gene3D" id="1.10.260.40">
    <property type="entry name" value="lambda repressor-like DNA-binding domains"/>
    <property type="match status" value="1"/>
</dbReference>
<dbReference type="Pfam" id="PF13560">
    <property type="entry name" value="HTH_31"/>
    <property type="match status" value="1"/>
</dbReference>
<proteinExistence type="predicted"/>
<dbReference type="PROSITE" id="PS50943">
    <property type="entry name" value="HTH_CROC1"/>
    <property type="match status" value="1"/>
</dbReference>
<dbReference type="AlphaFoldDB" id="A0A385YQT0"/>
<dbReference type="InterPro" id="IPR010982">
    <property type="entry name" value="Lambda_DNA-bd_dom_sf"/>
</dbReference>
<sequence length="126" mass="14285">MLHEIMKEYRLRAGLSNKEAAALLLIEPPALSKYESGLLNLSISQFASMCYLYQIPRREVANIILQTAHPGVVQYSLANEGSESYAVSHNRFLELLETLTSIYTTANERDKQTIELLLTSYIQAYK</sequence>
<dbReference type="CDD" id="cd00093">
    <property type="entry name" value="HTH_XRE"/>
    <property type="match status" value="1"/>
</dbReference>
<dbReference type="Proteomes" id="UP000265725">
    <property type="component" value="Chromosome"/>
</dbReference>
<protein>
    <submittedName>
        <fullName evidence="2">XRE family transcriptional regulator</fullName>
    </submittedName>
</protein>
<dbReference type="SUPFAM" id="SSF47413">
    <property type="entry name" value="lambda repressor-like DNA-binding domains"/>
    <property type="match status" value="1"/>
</dbReference>
<dbReference type="EMBL" id="CP032418">
    <property type="protein sequence ID" value="AYC28854.1"/>
    <property type="molecule type" value="Genomic_DNA"/>
</dbReference>
<dbReference type="GO" id="GO:0003677">
    <property type="term" value="F:DNA binding"/>
    <property type="evidence" value="ECO:0007669"/>
    <property type="project" value="InterPro"/>
</dbReference>
<gene>
    <name evidence="2" type="ORF">D3873_02820</name>
</gene>
<dbReference type="SMART" id="SM00530">
    <property type="entry name" value="HTH_XRE"/>
    <property type="match status" value="1"/>
</dbReference>
<organism evidence="2 3">
    <name type="scientific">Paenisporosarcina cavernae</name>
    <dbReference type="NCBI Taxonomy" id="2320858"/>
    <lineage>
        <taxon>Bacteria</taxon>
        <taxon>Bacillati</taxon>
        <taxon>Bacillota</taxon>
        <taxon>Bacilli</taxon>
        <taxon>Bacillales</taxon>
        <taxon>Caryophanaceae</taxon>
        <taxon>Paenisporosarcina</taxon>
    </lineage>
</organism>
<feature type="domain" description="HTH cro/C1-type" evidence="1">
    <location>
        <begin position="6"/>
        <end position="60"/>
    </location>
</feature>
<keyword evidence="3" id="KW-1185">Reference proteome</keyword>
<dbReference type="KEGG" id="paek:D3873_02820"/>
<reference evidence="3" key="1">
    <citation type="submission" date="2018-09" db="EMBL/GenBank/DDBJ databases">
        <authorList>
            <person name="Zhu H."/>
        </authorList>
    </citation>
    <scope>NUCLEOTIDE SEQUENCE [LARGE SCALE GENOMIC DNA]</scope>
    <source>
        <strain evidence="3">K2R23-3</strain>
    </source>
</reference>